<dbReference type="Gene3D" id="3.40.50.720">
    <property type="entry name" value="NAD(P)-binding Rossmann-like Domain"/>
    <property type="match status" value="1"/>
</dbReference>
<dbReference type="KEGG" id="pfy:PFICI_04858"/>
<proteinExistence type="predicted"/>
<dbReference type="PANTHER" id="PTHR48106:SF13">
    <property type="entry name" value="QUINONE OXIDOREDUCTASE-RELATED"/>
    <property type="match status" value="1"/>
</dbReference>
<dbReference type="STRING" id="1229662.W3XC17"/>
<dbReference type="RefSeq" id="XP_007831630.1">
    <property type="nucleotide sequence ID" value="XM_007833439.1"/>
</dbReference>
<keyword evidence="1" id="KW-0521">NADP</keyword>
<gene>
    <name evidence="6" type="ORF">PFICI_04858</name>
</gene>
<dbReference type="CDD" id="cd05286">
    <property type="entry name" value="QOR2"/>
    <property type="match status" value="1"/>
</dbReference>
<dbReference type="PROSITE" id="PS01162">
    <property type="entry name" value="QOR_ZETA_CRYSTAL"/>
    <property type="match status" value="1"/>
</dbReference>
<dbReference type="OrthoDB" id="48317at2759"/>
<dbReference type="OMA" id="VDMSYSR"/>
<dbReference type="GO" id="GO:0070402">
    <property type="term" value="F:NADPH binding"/>
    <property type="evidence" value="ECO:0007669"/>
    <property type="project" value="TreeGrafter"/>
</dbReference>
<feature type="domain" description="Enoyl reductase (ER)" evidence="5">
    <location>
        <begin position="20"/>
        <end position="334"/>
    </location>
</feature>
<evidence type="ECO:0000313" key="6">
    <source>
        <dbReference type="EMBL" id="ETS82982.1"/>
    </source>
</evidence>
<dbReference type="SUPFAM" id="SSF51735">
    <property type="entry name" value="NAD(P)-binding Rossmann-fold domains"/>
    <property type="match status" value="1"/>
</dbReference>
<dbReference type="Pfam" id="PF08240">
    <property type="entry name" value="ADH_N"/>
    <property type="match status" value="1"/>
</dbReference>
<dbReference type="Proteomes" id="UP000030651">
    <property type="component" value="Unassembled WGS sequence"/>
</dbReference>
<dbReference type="eggNOG" id="KOG1197">
    <property type="taxonomic scope" value="Eukaryota"/>
</dbReference>
<dbReference type="InterPro" id="IPR036291">
    <property type="entry name" value="NAD(P)-bd_dom_sf"/>
</dbReference>
<dbReference type="GO" id="GO:0035925">
    <property type="term" value="F:mRNA 3'-UTR AU-rich region binding"/>
    <property type="evidence" value="ECO:0007669"/>
    <property type="project" value="TreeGrafter"/>
</dbReference>
<keyword evidence="2" id="KW-0560">Oxidoreductase</keyword>
<dbReference type="SMART" id="SM00829">
    <property type="entry name" value="PKS_ER"/>
    <property type="match status" value="1"/>
</dbReference>
<organism evidence="6 7">
    <name type="scientific">Pestalotiopsis fici (strain W106-1 / CGMCC3.15140)</name>
    <dbReference type="NCBI Taxonomy" id="1229662"/>
    <lineage>
        <taxon>Eukaryota</taxon>
        <taxon>Fungi</taxon>
        <taxon>Dikarya</taxon>
        <taxon>Ascomycota</taxon>
        <taxon>Pezizomycotina</taxon>
        <taxon>Sordariomycetes</taxon>
        <taxon>Xylariomycetidae</taxon>
        <taxon>Amphisphaeriales</taxon>
        <taxon>Sporocadaceae</taxon>
        <taxon>Pestalotiopsis</taxon>
    </lineage>
</organism>
<dbReference type="InParanoid" id="W3XC17"/>
<dbReference type="GO" id="GO:0003960">
    <property type="term" value="F:quinone reductase (NADPH) activity"/>
    <property type="evidence" value="ECO:0007669"/>
    <property type="project" value="InterPro"/>
</dbReference>
<keyword evidence="7" id="KW-1185">Reference proteome</keyword>
<dbReference type="GeneID" id="19269871"/>
<dbReference type="PANTHER" id="PTHR48106">
    <property type="entry name" value="QUINONE OXIDOREDUCTASE PIG3-RELATED"/>
    <property type="match status" value="1"/>
</dbReference>
<dbReference type="Gene3D" id="3.90.180.10">
    <property type="entry name" value="Medium-chain alcohol dehydrogenases, catalytic domain"/>
    <property type="match status" value="1"/>
</dbReference>
<sequence length="336" mass="36006">MSKVSDVPPTAQSIVVKQTGDPEQLQIISGPVPRPKAGQVLIRNRFAGVNFIDIYMRTGRYPSPAGYPLILGSEGSGTIAEIAGDNPYNFQPGEKVVWIGLGGYAEYTAVNQDKVIHLPDGVSEQDAVASHLTGMTALSLIEEAYPAKKGDVVLVHAAAGGTGLILCQLLKAEGITVIATAGGPDKCALVKEFGAAHVIDYRASSGESWSEQVKTLTGGKGVDAVFDSVGKDTWRDSIAVTKMKGTVVYFGSSSGPIPPLDLSLIREKNLKVIQPTAQHYVSTRESYTYYASKVFEKLQNGTVKIRTPSVYDWKEAAQAHKDLESRKTVGKLLLKI</sequence>
<accession>W3XC17</accession>
<dbReference type="InterPro" id="IPR011032">
    <property type="entry name" value="GroES-like_sf"/>
</dbReference>
<dbReference type="FunFam" id="3.40.50.720:FF:000053">
    <property type="entry name" value="Quinone oxidoreductase 1"/>
    <property type="match status" value="1"/>
</dbReference>
<dbReference type="SUPFAM" id="SSF50129">
    <property type="entry name" value="GroES-like"/>
    <property type="match status" value="1"/>
</dbReference>
<dbReference type="HOGENOM" id="CLU_026673_3_1_1"/>
<dbReference type="InterPro" id="IPR013149">
    <property type="entry name" value="ADH-like_C"/>
</dbReference>
<evidence type="ECO:0000256" key="2">
    <source>
        <dbReference type="ARBA" id="ARBA00023002"/>
    </source>
</evidence>
<dbReference type="InterPro" id="IPR002364">
    <property type="entry name" value="Quin_OxRdtase/zeta-crystal_CS"/>
</dbReference>
<dbReference type="InterPro" id="IPR013154">
    <property type="entry name" value="ADH-like_N"/>
</dbReference>
<evidence type="ECO:0000259" key="5">
    <source>
        <dbReference type="SMART" id="SM00829"/>
    </source>
</evidence>
<dbReference type="GO" id="GO:0005829">
    <property type="term" value="C:cytosol"/>
    <property type="evidence" value="ECO:0007669"/>
    <property type="project" value="TreeGrafter"/>
</dbReference>
<evidence type="ECO:0000256" key="4">
    <source>
        <dbReference type="ARBA" id="ARBA00070796"/>
    </source>
</evidence>
<dbReference type="EMBL" id="KI912111">
    <property type="protein sequence ID" value="ETS82982.1"/>
    <property type="molecule type" value="Genomic_DNA"/>
</dbReference>
<name>W3XC17_PESFW</name>
<evidence type="ECO:0000256" key="3">
    <source>
        <dbReference type="ARBA" id="ARBA00043088"/>
    </source>
</evidence>
<evidence type="ECO:0000313" key="7">
    <source>
        <dbReference type="Proteomes" id="UP000030651"/>
    </source>
</evidence>
<dbReference type="InterPro" id="IPR047618">
    <property type="entry name" value="QOR-like"/>
</dbReference>
<reference evidence="7" key="1">
    <citation type="journal article" date="2015" name="BMC Genomics">
        <title>Genomic and transcriptomic analysis of the endophytic fungus Pestalotiopsis fici reveals its lifestyle and high potential for synthesis of natural products.</title>
        <authorList>
            <person name="Wang X."/>
            <person name="Zhang X."/>
            <person name="Liu L."/>
            <person name="Xiang M."/>
            <person name="Wang W."/>
            <person name="Sun X."/>
            <person name="Che Y."/>
            <person name="Guo L."/>
            <person name="Liu G."/>
            <person name="Guo L."/>
            <person name="Wang C."/>
            <person name="Yin W.B."/>
            <person name="Stadler M."/>
            <person name="Zhang X."/>
            <person name="Liu X."/>
        </authorList>
    </citation>
    <scope>NUCLEOTIDE SEQUENCE [LARGE SCALE GENOMIC DNA]</scope>
    <source>
        <strain evidence="7">W106-1 / CGMCC3.15140</strain>
    </source>
</reference>
<dbReference type="GO" id="GO:0008270">
    <property type="term" value="F:zinc ion binding"/>
    <property type="evidence" value="ECO:0007669"/>
    <property type="project" value="InterPro"/>
</dbReference>
<dbReference type="AlphaFoldDB" id="W3XC17"/>
<evidence type="ECO:0000256" key="1">
    <source>
        <dbReference type="ARBA" id="ARBA00022857"/>
    </source>
</evidence>
<dbReference type="Pfam" id="PF00107">
    <property type="entry name" value="ADH_zinc_N"/>
    <property type="match status" value="1"/>
</dbReference>
<protein>
    <recommendedName>
        <fullName evidence="4">Probable quinone oxidoreductase</fullName>
    </recommendedName>
    <alternativeName>
        <fullName evidence="3">NADPH:quinone reductase</fullName>
    </alternativeName>
</protein>
<dbReference type="InterPro" id="IPR020843">
    <property type="entry name" value="ER"/>
</dbReference>